<accession>A0ABW2YMR9</accession>
<protein>
    <recommendedName>
        <fullName evidence="4">Adhesin</fullName>
    </recommendedName>
</protein>
<keyword evidence="1" id="KW-0732">Signal</keyword>
<organism evidence="2 3">
    <name type="scientific">Lysobacter koreensis</name>
    <dbReference type="NCBI Taxonomy" id="266122"/>
    <lineage>
        <taxon>Bacteria</taxon>
        <taxon>Pseudomonadati</taxon>
        <taxon>Pseudomonadota</taxon>
        <taxon>Gammaproteobacteria</taxon>
        <taxon>Lysobacterales</taxon>
        <taxon>Lysobacteraceae</taxon>
        <taxon>Lysobacter</taxon>
    </lineage>
</organism>
<dbReference type="EMBL" id="JBHTIH010000004">
    <property type="protein sequence ID" value="MFD0739704.1"/>
    <property type="molecule type" value="Genomic_DNA"/>
</dbReference>
<evidence type="ECO:0000256" key="1">
    <source>
        <dbReference type="SAM" id="SignalP"/>
    </source>
</evidence>
<proteinExistence type="predicted"/>
<evidence type="ECO:0000313" key="2">
    <source>
        <dbReference type="EMBL" id="MFD0739704.1"/>
    </source>
</evidence>
<feature type="signal peptide" evidence="1">
    <location>
        <begin position="1"/>
        <end position="22"/>
    </location>
</feature>
<dbReference type="Proteomes" id="UP001597090">
    <property type="component" value="Unassembled WGS sequence"/>
</dbReference>
<dbReference type="RefSeq" id="WP_386812733.1">
    <property type="nucleotide sequence ID" value="NZ_JBHTIH010000004.1"/>
</dbReference>
<gene>
    <name evidence="2" type="ORF">ACFQZQ_10475</name>
</gene>
<evidence type="ECO:0008006" key="4">
    <source>
        <dbReference type="Google" id="ProtNLM"/>
    </source>
</evidence>
<sequence>MSRAGWAATMVAAALTPVLALAQVAAPAASGHDHARIHDAAGIGASGRVAINQAAGSGNTQASLAALAIAGDGRGLGGLHARQRPQADLPTALRQRAASARIGAESFAGSAGLVSLNQAAGSGNAQLNLFAIGHGDPAASVAGDIVVLNDAALAAVAGDNRTEGAETASAIREAAIDGGSFRGSQGVVQVNQTAGVGNASVNAIVLQLPRGAL</sequence>
<keyword evidence="3" id="KW-1185">Reference proteome</keyword>
<evidence type="ECO:0000313" key="3">
    <source>
        <dbReference type="Proteomes" id="UP001597090"/>
    </source>
</evidence>
<feature type="chain" id="PRO_5045260872" description="Adhesin" evidence="1">
    <location>
        <begin position="23"/>
        <end position="213"/>
    </location>
</feature>
<reference evidence="3" key="1">
    <citation type="journal article" date="2019" name="Int. J. Syst. Evol. Microbiol.">
        <title>The Global Catalogue of Microorganisms (GCM) 10K type strain sequencing project: providing services to taxonomists for standard genome sequencing and annotation.</title>
        <authorList>
            <consortium name="The Broad Institute Genomics Platform"/>
            <consortium name="The Broad Institute Genome Sequencing Center for Infectious Disease"/>
            <person name="Wu L."/>
            <person name="Ma J."/>
        </authorList>
    </citation>
    <scope>NUCLEOTIDE SEQUENCE [LARGE SCALE GENOMIC DNA]</scope>
    <source>
        <strain evidence="3">CCUG 55491</strain>
    </source>
</reference>
<comment type="caution">
    <text evidence="2">The sequence shown here is derived from an EMBL/GenBank/DDBJ whole genome shotgun (WGS) entry which is preliminary data.</text>
</comment>
<name>A0ABW2YMR9_9GAMM</name>